<keyword evidence="12" id="KW-1185">Reference proteome</keyword>
<keyword evidence="2" id="KW-0813">Transport</keyword>
<feature type="transmembrane region" description="Helical" evidence="9">
    <location>
        <begin position="15"/>
        <end position="33"/>
    </location>
</feature>
<gene>
    <name evidence="11" type="ordered locus">SpiGrapes_2540</name>
</gene>
<comment type="similarity">
    <text evidence="8">Belongs to the TRAP transporter small permease family.</text>
</comment>
<evidence type="ECO:0000313" key="11">
    <source>
        <dbReference type="EMBL" id="AEV30301.1"/>
    </source>
</evidence>
<feature type="transmembrane region" description="Helical" evidence="9">
    <location>
        <begin position="82"/>
        <end position="103"/>
    </location>
</feature>
<evidence type="ECO:0000256" key="8">
    <source>
        <dbReference type="ARBA" id="ARBA00038436"/>
    </source>
</evidence>
<dbReference type="GO" id="GO:0005886">
    <property type="term" value="C:plasma membrane"/>
    <property type="evidence" value="ECO:0007669"/>
    <property type="project" value="UniProtKB-SubCell"/>
</dbReference>
<protein>
    <submittedName>
        <fullName evidence="11">TRAP-type C4-dicarboxylate transport system, small permease component</fullName>
    </submittedName>
</protein>
<evidence type="ECO:0000256" key="5">
    <source>
        <dbReference type="ARBA" id="ARBA00022692"/>
    </source>
</evidence>
<evidence type="ECO:0000256" key="4">
    <source>
        <dbReference type="ARBA" id="ARBA00022519"/>
    </source>
</evidence>
<organism evidence="11 12">
    <name type="scientific">Sphaerochaeta pleomorpha (strain ATCC BAA-1885 / DSM 22778 / Grapes)</name>
    <dbReference type="NCBI Taxonomy" id="158190"/>
    <lineage>
        <taxon>Bacteria</taxon>
        <taxon>Pseudomonadati</taxon>
        <taxon>Spirochaetota</taxon>
        <taxon>Spirochaetia</taxon>
        <taxon>Spirochaetales</taxon>
        <taxon>Sphaerochaetaceae</taxon>
        <taxon>Sphaerochaeta</taxon>
    </lineage>
</organism>
<keyword evidence="3" id="KW-1003">Cell membrane</keyword>
<feature type="transmembrane region" description="Helical" evidence="9">
    <location>
        <begin position="166"/>
        <end position="187"/>
    </location>
</feature>
<dbReference type="Pfam" id="PF04290">
    <property type="entry name" value="DctQ"/>
    <property type="match status" value="1"/>
</dbReference>
<accession>G8QU54</accession>
<evidence type="ECO:0000256" key="3">
    <source>
        <dbReference type="ARBA" id="ARBA00022475"/>
    </source>
</evidence>
<keyword evidence="7 9" id="KW-0472">Membrane</keyword>
<evidence type="ECO:0000256" key="9">
    <source>
        <dbReference type="SAM" id="Phobius"/>
    </source>
</evidence>
<evidence type="ECO:0000259" key="10">
    <source>
        <dbReference type="Pfam" id="PF04290"/>
    </source>
</evidence>
<dbReference type="EMBL" id="CP003155">
    <property type="protein sequence ID" value="AEV30301.1"/>
    <property type="molecule type" value="Genomic_DNA"/>
</dbReference>
<dbReference type="Proteomes" id="UP000005632">
    <property type="component" value="Chromosome"/>
</dbReference>
<dbReference type="GO" id="GO:0015740">
    <property type="term" value="P:C4-dicarboxylate transport"/>
    <property type="evidence" value="ECO:0007669"/>
    <property type="project" value="TreeGrafter"/>
</dbReference>
<evidence type="ECO:0000256" key="2">
    <source>
        <dbReference type="ARBA" id="ARBA00022448"/>
    </source>
</evidence>
<evidence type="ECO:0000256" key="7">
    <source>
        <dbReference type="ARBA" id="ARBA00023136"/>
    </source>
</evidence>
<evidence type="ECO:0000256" key="1">
    <source>
        <dbReference type="ARBA" id="ARBA00004429"/>
    </source>
</evidence>
<name>G8QU54_SPHPG</name>
<evidence type="ECO:0000313" key="12">
    <source>
        <dbReference type="Proteomes" id="UP000005632"/>
    </source>
</evidence>
<keyword evidence="5 9" id="KW-0812">Transmembrane</keyword>
<dbReference type="eggNOG" id="COG3090">
    <property type="taxonomic scope" value="Bacteria"/>
</dbReference>
<keyword evidence="4" id="KW-0997">Cell inner membrane</keyword>
<dbReference type="PANTHER" id="PTHR35011">
    <property type="entry name" value="2,3-DIKETO-L-GULONATE TRAP TRANSPORTER SMALL PERMEASE PROTEIN YIAM"/>
    <property type="match status" value="1"/>
</dbReference>
<dbReference type="InterPro" id="IPR007387">
    <property type="entry name" value="TRAP_DctQ"/>
</dbReference>
<feature type="transmembrane region" description="Helical" evidence="9">
    <location>
        <begin position="124"/>
        <end position="146"/>
    </location>
</feature>
<dbReference type="InterPro" id="IPR055348">
    <property type="entry name" value="DctQ"/>
</dbReference>
<dbReference type="GO" id="GO:0022857">
    <property type="term" value="F:transmembrane transporter activity"/>
    <property type="evidence" value="ECO:0007669"/>
    <property type="project" value="TreeGrafter"/>
</dbReference>
<dbReference type="PANTHER" id="PTHR35011:SF2">
    <property type="entry name" value="2,3-DIKETO-L-GULONATE TRAP TRANSPORTER SMALL PERMEASE PROTEIN YIAM"/>
    <property type="match status" value="1"/>
</dbReference>
<dbReference type="STRING" id="158190.SpiGrapes_2540"/>
<feature type="domain" description="Tripartite ATP-independent periplasmic transporters DctQ component" evidence="10">
    <location>
        <begin position="63"/>
        <end position="190"/>
    </location>
</feature>
<keyword evidence="6 9" id="KW-1133">Transmembrane helix</keyword>
<dbReference type="HOGENOM" id="CLU_086356_4_0_12"/>
<reference evidence="11 12" key="1">
    <citation type="submission" date="2011-11" db="EMBL/GenBank/DDBJ databases">
        <title>Complete sequence of Spirochaeta sp. grapes.</title>
        <authorList>
            <consortium name="US DOE Joint Genome Institute"/>
            <person name="Lucas S."/>
            <person name="Han J."/>
            <person name="Lapidus A."/>
            <person name="Cheng J.-F."/>
            <person name="Goodwin L."/>
            <person name="Pitluck S."/>
            <person name="Peters L."/>
            <person name="Ovchinnikova G."/>
            <person name="Munk A.C."/>
            <person name="Detter J.C."/>
            <person name="Han C."/>
            <person name="Tapia R."/>
            <person name="Land M."/>
            <person name="Hauser L."/>
            <person name="Kyrpides N."/>
            <person name="Ivanova N."/>
            <person name="Pagani I."/>
            <person name="Ritalahtilisa K."/>
            <person name="Loeffler F."/>
            <person name="Woyke T."/>
        </authorList>
    </citation>
    <scope>NUCLEOTIDE SEQUENCE [LARGE SCALE GENOMIC DNA]</scope>
    <source>
        <strain evidence="12">ATCC BAA-1885 / DSM 22778 / Grapes</strain>
    </source>
</reference>
<dbReference type="KEGG" id="sgp:SpiGrapes_2540"/>
<dbReference type="AlphaFoldDB" id="G8QU54"/>
<feature type="transmembrane region" description="Helical" evidence="9">
    <location>
        <begin position="54"/>
        <end position="76"/>
    </location>
</feature>
<evidence type="ECO:0000256" key="6">
    <source>
        <dbReference type="ARBA" id="ARBA00022989"/>
    </source>
</evidence>
<proteinExistence type="inferred from homology"/>
<sequence>MPPALFSVSFGKPNYLRMIILDFLVFPGGFRKRELLALNKIQNIYERFCKAEEFLASMLLVAITVLVFTSAIARTLHMPLNWAVDISLLLFAWQVFIGGDIAIRNTNLIGVEILVNYFPGKTQKMIKIVFFSMIIMFLGVLVYFGIPLCLQNTKRLFQVLPLSYSWCTLSVPVGAFLMIISSSIRLVEIVKKPVSFWEQGRGNN</sequence>
<comment type="subcellular location">
    <subcellularLocation>
        <location evidence="1">Cell inner membrane</location>
        <topology evidence="1">Multi-pass membrane protein</topology>
    </subcellularLocation>
</comment>